<gene>
    <name evidence="1" type="ORF">PX52LOC_02552</name>
</gene>
<protein>
    <submittedName>
        <fullName evidence="1">Uncharacterized protein</fullName>
    </submittedName>
</protein>
<accession>A0A5C1A8G5</accession>
<dbReference type="AlphaFoldDB" id="A0A5C1A8G5"/>
<keyword evidence="2" id="KW-1185">Reference proteome</keyword>
<dbReference type="OrthoDB" id="7596417at2"/>
<reference evidence="2" key="1">
    <citation type="submission" date="2019-08" db="EMBL/GenBank/DDBJ databases">
        <title>Limnoglobus roseus gen. nov., sp. nov., a novel freshwater planctomycete with a giant genome from the family Gemmataceae.</title>
        <authorList>
            <person name="Kulichevskaya I.S."/>
            <person name="Naumoff D.G."/>
            <person name="Miroshnikov K."/>
            <person name="Ivanova A."/>
            <person name="Philippov D.A."/>
            <person name="Hakobyan A."/>
            <person name="Rijpstra I.C."/>
            <person name="Sinninghe Damste J.S."/>
            <person name="Liesack W."/>
            <person name="Dedysh S.N."/>
        </authorList>
    </citation>
    <scope>NUCLEOTIDE SEQUENCE [LARGE SCALE GENOMIC DNA]</scope>
    <source>
        <strain evidence="2">PX52</strain>
    </source>
</reference>
<evidence type="ECO:0000313" key="1">
    <source>
        <dbReference type="EMBL" id="QEL15619.1"/>
    </source>
</evidence>
<organism evidence="1 2">
    <name type="scientific">Limnoglobus roseus</name>
    <dbReference type="NCBI Taxonomy" id="2598579"/>
    <lineage>
        <taxon>Bacteria</taxon>
        <taxon>Pseudomonadati</taxon>
        <taxon>Planctomycetota</taxon>
        <taxon>Planctomycetia</taxon>
        <taxon>Gemmatales</taxon>
        <taxon>Gemmataceae</taxon>
        <taxon>Limnoglobus</taxon>
    </lineage>
</organism>
<name>A0A5C1A8G5_9BACT</name>
<dbReference type="RefSeq" id="WP_149110417.1">
    <property type="nucleotide sequence ID" value="NZ_CP042425.1"/>
</dbReference>
<dbReference type="KEGG" id="lrs:PX52LOC_02552"/>
<evidence type="ECO:0000313" key="2">
    <source>
        <dbReference type="Proteomes" id="UP000324974"/>
    </source>
</evidence>
<dbReference type="EMBL" id="CP042425">
    <property type="protein sequence ID" value="QEL15619.1"/>
    <property type="molecule type" value="Genomic_DNA"/>
</dbReference>
<dbReference type="Proteomes" id="UP000324974">
    <property type="component" value="Chromosome"/>
</dbReference>
<proteinExistence type="predicted"/>
<sequence length="67" mass="7615">MASDLINADEVDRRFLWLTGTAEKLAKKSKLPHYRLPDGSLRFVWAELESLICRIPPAHPQPIFAIA</sequence>